<dbReference type="InterPro" id="IPR050239">
    <property type="entry name" value="Sigma-70_RNA_pol_init_factors"/>
</dbReference>
<dbReference type="InterPro" id="IPR013325">
    <property type="entry name" value="RNA_pol_sigma_r2"/>
</dbReference>
<comment type="caution">
    <text evidence="9">The sequence shown here is derived from an EMBL/GenBank/DDBJ whole genome shotgun (WGS) entry which is preliminary data.</text>
</comment>
<dbReference type="Gene3D" id="1.10.601.10">
    <property type="entry name" value="RNA Polymerase Primary Sigma Factor"/>
    <property type="match status" value="1"/>
</dbReference>
<evidence type="ECO:0000256" key="3">
    <source>
        <dbReference type="ARBA" id="ARBA00023125"/>
    </source>
</evidence>
<keyword evidence="2 5" id="KW-0731">Sigma factor</keyword>
<dbReference type="GO" id="GO:0016987">
    <property type="term" value="F:sigma factor activity"/>
    <property type="evidence" value="ECO:0007669"/>
    <property type="project" value="UniProtKB-KW"/>
</dbReference>
<dbReference type="EMBL" id="PQGA01000001">
    <property type="protein sequence ID" value="POR56197.1"/>
    <property type="molecule type" value="Genomic_DNA"/>
</dbReference>
<dbReference type="InterPro" id="IPR013324">
    <property type="entry name" value="RNA_pol_sigma_r3/r4-like"/>
</dbReference>
<dbReference type="Proteomes" id="UP000237381">
    <property type="component" value="Unassembled WGS sequence"/>
</dbReference>
<keyword evidence="4 5" id="KW-0804">Transcription</keyword>
<keyword evidence="10" id="KW-1185">Reference proteome</keyword>
<gene>
    <name evidence="9" type="ORF">B0G62_101594</name>
</gene>
<feature type="domain" description="RNA polymerase sigma-70" evidence="7">
    <location>
        <begin position="181"/>
        <end position="194"/>
    </location>
</feature>
<comment type="similarity">
    <text evidence="5">Belongs to the sigma-70 factor family.</text>
</comment>
<comment type="function">
    <text evidence="5">Sigma factors are initiation factors that promote the attachment of RNA polymerase to specific initiation sites and are then released.</text>
</comment>
<organism evidence="9 10">
    <name type="scientific">Paraburkholderia eburnea</name>
    <dbReference type="NCBI Taxonomy" id="1189126"/>
    <lineage>
        <taxon>Bacteria</taxon>
        <taxon>Pseudomonadati</taxon>
        <taxon>Pseudomonadota</taxon>
        <taxon>Betaproteobacteria</taxon>
        <taxon>Burkholderiales</taxon>
        <taxon>Burkholderiaceae</taxon>
        <taxon>Paraburkholderia</taxon>
    </lineage>
</organism>
<name>A0A2S4MPB0_9BURK</name>
<dbReference type="PANTHER" id="PTHR30603">
    <property type="entry name" value="RNA POLYMERASE SIGMA FACTOR RPO"/>
    <property type="match status" value="1"/>
</dbReference>
<dbReference type="AlphaFoldDB" id="A0A2S4MPB0"/>
<accession>A0A2S4MPB0</accession>
<feature type="region of interest" description="Disordered" evidence="6">
    <location>
        <begin position="400"/>
        <end position="445"/>
    </location>
</feature>
<evidence type="ECO:0000259" key="7">
    <source>
        <dbReference type="PROSITE" id="PS00715"/>
    </source>
</evidence>
<feature type="domain" description="RNA polymerase sigma-70" evidence="8">
    <location>
        <begin position="352"/>
        <end position="378"/>
    </location>
</feature>
<dbReference type="SUPFAM" id="SSF88946">
    <property type="entry name" value="Sigma2 domain of RNA polymerase sigma factors"/>
    <property type="match status" value="1"/>
</dbReference>
<evidence type="ECO:0000256" key="2">
    <source>
        <dbReference type="ARBA" id="ARBA00023082"/>
    </source>
</evidence>
<evidence type="ECO:0000256" key="5">
    <source>
        <dbReference type="RuleBase" id="RU362124"/>
    </source>
</evidence>
<dbReference type="RefSeq" id="WP_146055192.1">
    <property type="nucleotide sequence ID" value="NZ_PQGA01000001.1"/>
</dbReference>
<evidence type="ECO:0000313" key="10">
    <source>
        <dbReference type="Proteomes" id="UP000237381"/>
    </source>
</evidence>
<dbReference type="InterPro" id="IPR000943">
    <property type="entry name" value="RNA_pol_sigma70"/>
</dbReference>
<dbReference type="PRINTS" id="PR00046">
    <property type="entry name" value="SIGMA70FCT"/>
</dbReference>
<dbReference type="CDD" id="cd06171">
    <property type="entry name" value="Sigma70_r4"/>
    <property type="match status" value="1"/>
</dbReference>
<dbReference type="OrthoDB" id="9809557at2"/>
<dbReference type="GO" id="GO:0006352">
    <property type="term" value="P:DNA-templated transcription initiation"/>
    <property type="evidence" value="ECO:0007669"/>
    <property type="project" value="InterPro"/>
</dbReference>
<dbReference type="PROSITE" id="PS00715">
    <property type="entry name" value="SIGMA70_1"/>
    <property type="match status" value="1"/>
</dbReference>
<evidence type="ECO:0000256" key="4">
    <source>
        <dbReference type="ARBA" id="ARBA00023163"/>
    </source>
</evidence>
<reference evidence="9 10" key="1">
    <citation type="submission" date="2018-01" db="EMBL/GenBank/DDBJ databases">
        <title>Genomic Encyclopedia of Type Strains, Phase III (KMG-III): the genomes of soil and plant-associated and newly described type strains.</title>
        <authorList>
            <person name="Whitman W."/>
        </authorList>
    </citation>
    <scope>NUCLEOTIDE SEQUENCE [LARGE SCALE GENOMIC DNA]</scope>
    <source>
        <strain evidence="9 10">JCM 18070</strain>
    </source>
</reference>
<evidence type="ECO:0000259" key="8">
    <source>
        <dbReference type="PROSITE" id="PS00716"/>
    </source>
</evidence>
<evidence type="ECO:0000256" key="6">
    <source>
        <dbReference type="SAM" id="MobiDB-lite"/>
    </source>
</evidence>
<dbReference type="InterPro" id="IPR007627">
    <property type="entry name" value="RNA_pol_sigma70_r2"/>
</dbReference>
<dbReference type="Gene3D" id="1.10.10.10">
    <property type="entry name" value="Winged helix-like DNA-binding domain superfamily/Winged helix DNA-binding domain"/>
    <property type="match status" value="2"/>
</dbReference>
<dbReference type="SUPFAM" id="SSF88659">
    <property type="entry name" value="Sigma3 and sigma4 domains of RNA polymerase sigma factors"/>
    <property type="match status" value="1"/>
</dbReference>
<dbReference type="InterPro" id="IPR036388">
    <property type="entry name" value="WH-like_DNA-bd_sf"/>
</dbReference>
<dbReference type="GO" id="GO:0003677">
    <property type="term" value="F:DNA binding"/>
    <property type="evidence" value="ECO:0007669"/>
    <property type="project" value="UniProtKB-KW"/>
</dbReference>
<keyword evidence="3 5" id="KW-0238">DNA-binding</keyword>
<dbReference type="InterPro" id="IPR014284">
    <property type="entry name" value="RNA_pol_sigma-70_dom"/>
</dbReference>
<dbReference type="PROSITE" id="PS00716">
    <property type="entry name" value="SIGMA70_2"/>
    <property type="match status" value="1"/>
</dbReference>
<proteinExistence type="inferred from homology"/>
<protein>
    <recommendedName>
        <fullName evidence="5">RNA polymerase sigma factor</fullName>
    </recommendedName>
</protein>
<dbReference type="Pfam" id="PF04542">
    <property type="entry name" value="Sigma70_r2"/>
    <property type="match status" value="1"/>
</dbReference>
<feature type="compositionally biased region" description="Basic and acidic residues" evidence="6">
    <location>
        <begin position="400"/>
        <end position="421"/>
    </location>
</feature>
<keyword evidence="1 5" id="KW-0805">Transcription regulation</keyword>
<evidence type="ECO:0000256" key="1">
    <source>
        <dbReference type="ARBA" id="ARBA00023015"/>
    </source>
</evidence>
<sequence length="445" mass="50161">MTEDSVRKHIVDRAVDALTADYERQDGHLERKQVDRTLEKRGLTVTECQVVLDQLEHAGIRFEDSDEEATTSLQQFAEDGEPRDKGGSTTLVDPYKLAGVHRNAAELRLLTGPEELELGRAISLGQRASAELGKGDLPTALHEAMITKGLDARARMTLANLRLVAHVARPFFHMSDLSEEDLIQEGILGLIRAAEKFDHTLGLKFSTYATWWIRQAVTRAIADRGAPIRLPAYLTLEVHRYRRALRLLHNVNPARTPSLTELANELAWPVDRVAFVQHLSALQPTSLEDSIASAPDARLADLVASEEERPDETAERTTLRKAVANAVAELSDNERLVLNLRFGLLDESGGRTLEEVGQEMGLTRERVRQIQAKALKRLISCARRRENHFLLAYWPPGWQPDHESVGEEGVPREDSGKVDKNKSRKSRQTTRLEPQPFPREFRWLR</sequence>
<dbReference type="NCBIfam" id="TIGR02937">
    <property type="entry name" value="sigma70-ECF"/>
    <property type="match status" value="1"/>
</dbReference>
<dbReference type="InterPro" id="IPR007630">
    <property type="entry name" value="RNA_pol_sigma70_r4"/>
</dbReference>
<dbReference type="Pfam" id="PF04545">
    <property type="entry name" value="Sigma70_r4"/>
    <property type="match status" value="1"/>
</dbReference>
<dbReference type="PANTHER" id="PTHR30603:SF47">
    <property type="entry name" value="RNA POLYMERASE SIGMA FACTOR SIGD, CHLOROPLASTIC"/>
    <property type="match status" value="1"/>
</dbReference>
<evidence type="ECO:0000313" key="9">
    <source>
        <dbReference type="EMBL" id="POR56197.1"/>
    </source>
</evidence>